<dbReference type="AlphaFoldDB" id="A0A9N7NAI7"/>
<reference evidence="1" key="1">
    <citation type="submission" date="2019-12" db="EMBL/GenBank/DDBJ databases">
        <authorList>
            <person name="Scholes J."/>
        </authorList>
    </citation>
    <scope>NUCLEOTIDE SEQUENCE</scope>
</reference>
<dbReference type="InterPro" id="IPR024337">
    <property type="entry name" value="tRNA_splic_suSen54"/>
</dbReference>
<sequence length="205" mass="23113">MEAEAFESLCEGKYDSSSDDFEGFVDDTVDEELCYASENIPRYLAEIGALCIINGENEPITLSSMYEKIAGDTNKLGFSWEFFEAYRHLKLLGYVVGRHAVPWSMKSVKSRESTIELDITKMLDKLHFGEARPIFDVYPPNSKFRKSSPGNPLFVLCFTGDRPPSKLEIENLEARCNGSPVKFCVVEHGQVSFMSFTKVELPVLP</sequence>
<evidence type="ECO:0000313" key="2">
    <source>
        <dbReference type="Proteomes" id="UP001153555"/>
    </source>
</evidence>
<proteinExistence type="predicted"/>
<gene>
    <name evidence="1" type="ORF">SHERM_23720</name>
</gene>
<organism evidence="1 2">
    <name type="scientific">Striga hermonthica</name>
    <name type="common">Purple witchweed</name>
    <name type="synonym">Buchnera hermonthica</name>
    <dbReference type="NCBI Taxonomy" id="68872"/>
    <lineage>
        <taxon>Eukaryota</taxon>
        <taxon>Viridiplantae</taxon>
        <taxon>Streptophyta</taxon>
        <taxon>Embryophyta</taxon>
        <taxon>Tracheophyta</taxon>
        <taxon>Spermatophyta</taxon>
        <taxon>Magnoliopsida</taxon>
        <taxon>eudicotyledons</taxon>
        <taxon>Gunneridae</taxon>
        <taxon>Pentapetalae</taxon>
        <taxon>asterids</taxon>
        <taxon>lamiids</taxon>
        <taxon>Lamiales</taxon>
        <taxon>Orobanchaceae</taxon>
        <taxon>Buchnereae</taxon>
        <taxon>Striga</taxon>
    </lineage>
</organism>
<dbReference type="GO" id="GO:0000379">
    <property type="term" value="P:tRNA-type intron splice site recognition and cleavage"/>
    <property type="evidence" value="ECO:0007669"/>
    <property type="project" value="TreeGrafter"/>
</dbReference>
<evidence type="ECO:0008006" key="3">
    <source>
        <dbReference type="Google" id="ProtNLM"/>
    </source>
</evidence>
<evidence type="ECO:0000313" key="1">
    <source>
        <dbReference type="EMBL" id="CAA0828025.1"/>
    </source>
</evidence>
<keyword evidence="2" id="KW-1185">Reference proteome</keyword>
<name>A0A9N7NAI7_STRHE</name>
<dbReference type="PANTHER" id="PTHR21027:SF1">
    <property type="entry name" value="TRNA-SPLICING ENDONUCLEASE SUBUNIT SEN54"/>
    <property type="match status" value="1"/>
</dbReference>
<dbReference type="GO" id="GO:0000214">
    <property type="term" value="C:tRNA-intron endonuclease complex"/>
    <property type="evidence" value="ECO:0007669"/>
    <property type="project" value="TreeGrafter"/>
</dbReference>
<dbReference type="OrthoDB" id="408683at2759"/>
<dbReference type="Proteomes" id="UP001153555">
    <property type="component" value="Unassembled WGS sequence"/>
</dbReference>
<protein>
    <recommendedName>
        <fullName evidence="3">tRNA-splicing endonuclease subunit Sen54 N-terminal domain-containing protein</fullName>
    </recommendedName>
</protein>
<dbReference type="PANTHER" id="PTHR21027">
    <property type="entry name" value="TRNA-SPLICING ENDONUCLEASE SUBUNIT SEN54"/>
    <property type="match status" value="1"/>
</dbReference>
<dbReference type="EMBL" id="CACSLK010027752">
    <property type="protein sequence ID" value="CAA0828025.1"/>
    <property type="molecule type" value="Genomic_DNA"/>
</dbReference>
<comment type="caution">
    <text evidence="1">The sequence shown here is derived from an EMBL/GenBank/DDBJ whole genome shotgun (WGS) entry which is preliminary data.</text>
</comment>
<accession>A0A9N7NAI7</accession>